<protein>
    <submittedName>
        <fullName evidence="2">Type I-B CRISPR-associated protein Cas8b1/Cst1</fullName>
    </submittedName>
</protein>
<evidence type="ECO:0000259" key="1">
    <source>
        <dbReference type="Pfam" id="PF09706"/>
    </source>
</evidence>
<feature type="domain" description="CRISPR-associated protein CXXC-CXXC" evidence="1">
    <location>
        <begin position="241"/>
        <end position="275"/>
    </location>
</feature>
<evidence type="ECO:0000313" key="2">
    <source>
        <dbReference type="EMBL" id="MBS7525167.1"/>
    </source>
</evidence>
<evidence type="ECO:0000313" key="3">
    <source>
        <dbReference type="Proteomes" id="UP000746471"/>
    </source>
</evidence>
<dbReference type="InterPro" id="IPR010180">
    <property type="entry name" value="CRISPR-assoc_prot_CXXC-CXXC"/>
</dbReference>
<keyword evidence="3" id="KW-1185">Reference proteome</keyword>
<organism evidence="2 3">
    <name type="scientific">Fusibacter paucivorans</name>
    <dbReference type="NCBI Taxonomy" id="76009"/>
    <lineage>
        <taxon>Bacteria</taxon>
        <taxon>Bacillati</taxon>
        <taxon>Bacillota</taxon>
        <taxon>Clostridia</taxon>
        <taxon>Eubacteriales</taxon>
        <taxon>Eubacteriales Family XII. Incertae Sedis</taxon>
        <taxon>Fusibacter</taxon>
    </lineage>
</organism>
<name>A0ABS5PM98_9FIRM</name>
<dbReference type="InterPro" id="IPR019121">
    <property type="entry name" value="CRISPR-assoc_CXXC-CXXC_dom"/>
</dbReference>
<dbReference type="NCBIfam" id="TIGR01908">
    <property type="entry name" value="cas_CXXC_CXXC"/>
    <property type="match status" value="1"/>
</dbReference>
<reference evidence="2 3" key="1">
    <citation type="submission" date="2021-05" db="EMBL/GenBank/DDBJ databases">
        <title>Fusibacter ferrireducens sp. nov., an anaerobic, sulfur- and Fe-reducing bacterium isolated from the mangrove sediment.</title>
        <authorList>
            <person name="Qiu D."/>
        </authorList>
    </citation>
    <scope>NUCLEOTIDE SEQUENCE [LARGE SCALE GENOMIC DNA]</scope>
    <source>
        <strain evidence="2 3">DSM 12116</strain>
    </source>
</reference>
<dbReference type="RefSeq" id="WP_213234951.1">
    <property type="nucleotide sequence ID" value="NZ_JAHBCL010000001.1"/>
</dbReference>
<sequence length="561" mass="64235">MAIVLNVSHGLYNAGLLGFCRIIEQAGKKHLIQEDVPYRGAITVEPEAFEVFEQDYFEYFKAVYGEQMTVNKMLSGFNAIDATSPNLGEAIKEWLGSYAATVDRTAGSYPSAYQIIQKIYGETYEPAAQMKAIKKEKDSRLQYESLEALMAYFKKYRDVFLYKDIAYNILDSYWGGIAFFNSTKVKDEMNALYRQEFVQPCIDAADKLSANGKYTCSECETGFSKKVAGFDPISTWLSDYGVDYKRKPSHDWNFKASAQVCPFCKLVLSCMPAGFFNLKRKGLFVNVNNSIQNLKAFNNTGTKFSALESYDAYQERTYSQIINGLNVQMDRTEMGFVVSDVEIIRREGSSSGDMRYRIQHLDENQLHILERSMPYLKYYEKRFYQLHDVWINLYTEILRRLSNGENLYSICMVYVKAASEGGQKSGFNAQINLMNLIKTQVITCFFRRNGLKGDETALEKNMKKVDVMYHKGIEMRQKMGSTSDDVDNKMRGLIYQLTNALQAGDKSLFLDRIIRLYAATKEEIPSLFVETIKNEDDFMNFGYAFVIGLKGLPYQTKANVE</sequence>
<dbReference type="Proteomes" id="UP000746471">
    <property type="component" value="Unassembled WGS sequence"/>
</dbReference>
<dbReference type="EMBL" id="JAHBCL010000001">
    <property type="protein sequence ID" value="MBS7525167.1"/>
    <property type="molecule type" value="Genomic_DNA"/>
</dbReference>
<comment type="caution">
    <text evidence="2">The sequence shown here is derived from an EMBL/GenBank/DDBJ whole genome shotgun (WGS) entry which is preliminary data.</text>
</comment>
<proteinExistence type="predicted"/>
<dbReference type="Pfam" id="PF09706">
    <property type="entry name" value="Cas_CXXC_CXXC"/>
    <property type="match status" value="1"/>
</dbReference>
<accession>A0ABS5PM98</accession>
<gene>
    <name evidence="2" type="primary">cas8a1</name>
    <name evidence="2" type="ORF">KHM83_00605</name>
</gene>